<feature type="coiled-coil region" evidence="6">
    <location>
        <begin position="533"/>
        <end position="581"/>
    </location>
</feature>
<evidence type="ECO:0000256" key="2">
    <source>
        <dbReference type="ARBA" id="ARBA00022723"/>
    </source>
</evidence>
<reference evidence="9" key="1">
    <citation type="journal article" date="2014" name="Nat. Genet.">
        <title>A reference genome for common bean and genome-wide analysis of dual domestications.</title>
        <authorList>
            <person name="Schmutz J."/>
            <person name="McClean P.E."/>
            <person name="Mamidi S."/>
            <person name="Wu G.A."/>
            <person name="Cannon S.B."/>
            <person name="Grimwood J."/>
            <person name="Jenkins J."/>
            <person name="Shu S."/>
            <person name="Song Q."/>
            <person name="Chavarro C."/>
            <person name="Torres-Torres M."/>
            <person name="Geffroy V."/>
            <person name="Moghaddam S.M."/>
            <person name="Gao D."/>
            <person name="Abernathy B."/>
            <person name="Barry K."/>
            <person name="Blair M."/>
            <person name="Brick M.A."/>
            <person name="Chovatia M."/>
            <person name="Gepts P."/>
            <person name="Goodstein D.M."/>
            <person name="Gonzales M."/>
            <person name="Hellsten U."/>
            <person name="Hyten D.L."/>
            <person name="Jia G."/>
            <person name="Kelly J.D."/>
            <person name="Kudrna D."/>
            <person name="Lee R."/>
            <person name="Richard M.M."/>
            <person name="Miklas P.N."/>
            <person name="Osorno J.M."/>
            <person name="Rodrigues J."/>
            <person name="Thareau V."/>
            <person name="Urrea C.A."/>
            <person name="Wang M."/>
            <person name="Yu Y."/>
            <person name="Zhang M."/>
            <person name="Wing R.A."/>
            <person name="Cregan P.B."/>
            <person name="Rokhsar D.S."/>
            <person name="Jackson S.A."/>
        </authorList>
    </citation>
    <scope>NUCLEOTIDE SEQUENCE [LARGE SCALE GENOMIC DNA]</scope>
    <source>
        <strain evidence="9">cv. G19833</strain>
    </source>
</reference>
<keyword evidence="5" id="KW-0539">Nucleus</keyword>
<feature type="region of interest" description="Disordered" evidence="7">
    <location>
        <begin position="134"/>
        <end position="319"/>
    </location>
</feature>
<feature type="compositionally biased region" description="Basic residues" evidence="7">
    <location>
        <begin position="176"/>
        <end position="185"/>
    </location>
</feature>
<evidence type="ECO:0000256" key="3">
    <source>
        <dbReference type="ARBA" id="ARBA00022771"/>
    </source>
</evidence>
<dbReference type="PANTHER" id="PTHR13278:SF0">
    <property type="entry name" value="ZINC FINGER PROTEIN 830"/>
    <property type="match status" value="1"/>
</dbReference>
<evidence type="ECO:0000256" key="6">
    <source>
        <dbReference type="SAM" id="Coils"/>
    </source>
</evidence>
<protein>
    <submittedName>
        <fullName evidence="8">Uncharacterized protein</fullName>
    </submittedName>
</protein>
<evidence type="ECO:0000313" key="9">
    <source>
        <dbReference type="Proteomes" id="UP000000226"/>
    </source>
</evidence>
<feature type="compositionally biased region" description="Basic and acidic residues" evidence="7">
    <location>
        <begin position="225"/>
        <end position="259"/>
    </location>
</feature>
<keyword evidence="9" id="KW-1185">Reference proteome</keyword>
<keyword evidence="2" id="KW-0479">Metal-binding</keyword>
<dbReference type="GO" id="GO:0033314">
    <property type="term" value="P:mitotic DNA replication checkpoint signaling"/>
    <property type="evidence" value="ECO:0007669"/>
    <property type="project" value="TreeGrafter"/>
</dbReference>
<keyword evidence="6" id="KW-0175">Coiled coil</keyword>
<dbReference type="PANTHER" id="PTHR13278">
    <property type="entry name" value="ZINC FINGER PROTEIN 830"/>
    <property type="match status" value="1"/>
</dbReference>
<organism evidence="8 9">
    <name type="scientific">Phaseolus vulgaris</name>
    <name type="common">Kidney bean</name>
    <name type="synonym">French bean</name>
    <dbReference type="NCBI Taxonomy" id="3885"/>
    <lineage>
        <taxon>Eukaryota</taxon>
        <taxon>Viridiplantae</taxon>
        <taxon>Streptophyta</taxon>
        <taxon>Embryophyta</taxon>
        <taxon>Tracheophyta</taxon>
        <taxon>Spermatophyta</taxon>
        <taxon>Magnoliopsida</taxon>
        <taxon>eudicotyledons</taxon>
        <taxon>Gunneridae</taxon>
        <taxon>Pentapetalae</taxon>
        <taxon>rosids</taxon>
        <taxon>fabids</taxon>
        <taxon>Fabales</taxon>
        <taxon>Fabaceae</taxon>
        <taxon>Papilionoideae</taxon>
        <taxon>50 kb inversion clade</taxon>
        <taxon>NPAAA clade</taxon>
        <taxon>indigoferoid/millettioid clade</taxon>
        <taxon>Phaseoleae</taxon>
        <taxon>Phaseolus</taxon>
    </lineage>
</organism>
<dbReference type="OrthoDB" id="1421578at2759"/>
<dbReference type="GO" id="GO:0008270">
    <property type="term" value="F:zinc ion binding"/>
    <property type="evidence" value="ECO:0007669"/>
    <property type="project" value="UniProtKB-KW"/>
</dbReference>
<dbReference type="GO" id="GO:0003676">
    <property type="term" value="F:nucleic acid binding"/>
    <property type="evidence" value="ECO:0007669"/>
    <property type="project" value="InterPro"/>
</dbReference>
<comment type="subcellular location">
    <subcellularLocation>
        <location evidence="1">Nucleus</location>
    </subcellularLocation>
</comment>
<evidence type="ECO:0000313" key="8">
    <source>
        <dbReference type="EMBL" id="ESW13923.1"/>
    </source>
</evidence>
<sequence length="626" mass="69571">MDAPVKRSGLARVLLNSQRKEKCPVFPLVRYNEFRQPVCQVCSVVMLEPIRSHLASPEHNEEMKKRKTNTTSSTDYNNAKPPSASTNSPKANTEQPQDTEHQLLECSENVPQHHSPSMLARDFCDDSGKIRTRSVSKVTEMMDSPKDQEHGEANNDSVKMNSKISPSIHEALTSSKRGRPRKTKPTKFVINRTSNSPSTPRRSKRIKHVADKSGSNVSEASSSEELLKRRTEESFLVDGKESSPVDGKENSQVDGKEASSEIDAIVIYKRKRLPRKRSSGQTSKTPKKTSHTKPPTAAISSSTALSPHHDPPAAAPVNVDAPHIENTNTAEPIFSKSLVEEVKDDNPAPANAQEQVASSKGGESPDQVDPKADEVSTGNTPLDVEAIDKMIEDDPLSAIENILTGKVSISSKIPQSTTLSEPPEVQSSPTDVLSKELKDLMQTFSLDDFITDYEQLSKILLILEELQKNENLLSLAQQTFMKTFRLFFNSAVAHHKISDTVGTKKVILNRAKEDILHKLQETKHAQELITTSISNANIRVNEISSCIEQLEEQLSKLKEERESFQLDINEGEKQKEALRNDSILWAHKAKDLVFDLAEIEAKEKALGQQLEADKDAYDQFKASFPF</sequence>
<name>V7BAN3_PHAVU</name>
<feature type="compositionally biased region" description="Basic residues" evidence="7">
    <location>
        <begin position="268"/>
        <end position="278"/>
    </location>
</feature>
<feature type="compositionally biased region" description="Low complexity" evidence="7">
    <location>
        <begin position="213"/>
        <end position="224"/>
    </location>
</feature>
<dbReference type="Gramene" id="ESW13923">
    <property type="protein sequence ID" value="ESW13923"/>
    <property type="gene ID" value="PHAVU_008G238000g"/>
</dbReference>
<evidence type="ECO:0000256" key="7">
    <source>
        <dbReference type="SAM" id="MobiDB-lite"/>
    </source>
</evidence>
<dbReference type="STRING" id="3885.V7BAN3"/>
<feature type="compositionally biased region" description="Polar residues" evidence="7">
    <location>
        <begin position="83"/>
        <end position="96"/>
    </location>
</feature>
<dbReference type="OMA" id="QETKHAQ"/>
<feature type="compositionally biased region" description="Polar residues" evidence="7">
    <location>
        <begin position="154"/>
        <end position="165"/>
    </location>
</feature>
<keyword evidence="4" id="KW-0862">Zinc</keyword>
<evidence type="ECO:0000256" key="5">
    <source>
        <dbReference type="ARBA" id="ARBA00023242"/>
    </source>
</evidence>
<dbReference type="AlphaFoldDB" id="V7BAN3"/>
<accession>V7BAN3</accession>
<feature type="region of interest" description="Disordered" evidence="7">
    <location>
        <begin position="345"/>
        <end position="380"/>
    </location>
</feature>
<feature type="compositionally biased region" description="Low complexity" evidence="7">
    <location>
        <begin position="191"/>
        <end position="200"/>
    </location>
</feature>
<dbReference type="EMBL" id="CM002295">
    <property type="protein sequence ID" value="ESW13923.1"/>
    <property type="molecule type" value="Genomic_DNA"/>
</dbReference>
<dbReference type="GO" id="GO:0044773">
    <property type="term" value="P:mitotic DNA damage checkpoint signaling"/>
    <property type="evidence" value="ECO:0007669"/>
    <property type="project" value="TreeGrafter"/>
</dbReference>
<dbReference type="GO" id="GO:0033260">
    <property type="term" value="P:nuclear DNA replication"/>
    <property type="evidence" value="ECO:0007669"/>
    <property type="project" value="TreeGrafter"/>
</dbReference>
<keyword evidence="3" id="KW-0863">Zinc-finger</keyword>
<evidence type="ECO:0000256" key="1">
    <source>
        <dbReference type="ARBA" id="ARBA00004123"/>
    </source>
</evidence>
<dbReference type="GO" id="GO:0005681">
    <property type="term" value="C:spliceosomal complex"/>
    <property type="evidence" value="ECO:0007669"/>
    <property type="project" value="InterPro"/>
</dbReference>
<dbReference type="Proteomes" id="UP000000226">
    <property type="component" value="Chromosome 8"/>
</dbReference>
<feature type="region of interest" description="Disordered" evidence="7">
    <location>
        <begin position="56"/>
        <end position="100"/>
    </location>
</feature>
<dbReference type="InterPro" id="IPR040050">
    <property type="entry name" value="ZNF830-like"/>
</dbReference>
<evidence type="ECO:0000256" key="4">
    <source>
        <dbReference type="ARBA" id="ARBA00022833"/>
    </source>
</evidence>
<proteinExistence type="predicted"/>
<gene>
    <name evidence="8" type="ORF">PHAVU_008G238000g</name>
</gene>
<feature type="compositionally biased region" description="Basic and acidic residues" evidence="7">
    <location>
        <begin position="143"/>
        <end position="153"/>
    </location>
</feature>